<dbReference type="EnsemblBacteria" id="BAG02600">
    <property type="protein sequence ID" value="BAG02600"/>
    <property type="gene ID" value="MAE_27780"/>
</dbReference>
<dbReference type="HOGENOM" id="CLU_2369685_0_0_3"/>
<dbReference type="KEGG" id="mar:MAE_27780"/>
<name>B0JJF8_MICAN</name>
<accession>B0JJF8</accession>
<keyword evidence="2" id="KW-1185">Reference proteome</keyword>
<reference evidence="1 2" key="1">
    <citation type="journal article" date="2007" name="DNA Res.">
        <title>Complete genomic structure of the bloom-forming toxic cyanobacterium Microcystis aeruginosa NIES-843.</title>
        <authorList>
            <person name="Kaneko T."/>
            <person name="Nakajima N."/>
            <person name="Okamoto S."/>
            <person name="Suzuki I."/>
            <person name="Tanabe Y."/>
            <person name="Tamaoki M."/>
            <person name="Nakamura Y."/>
            <person name="Kasai F."/>
            <person name="Watanabe A."/>
            <person name="Kawashima K."/>
            <person name="Kishida Y."/>
            <person name="Ono A."/>
            <person name="Shimizu Y."/>
            <person name="Takahashi C."/>
            <person name="Minami C."/>
            <person name="Fujishiro T."/>
            <person name="Kohara M."/>
            <person name="Katoh M."/>
            <person name="Nakazaki N."/>
            <person name="Nakayama S."/>
            <person name="Yamada M."/>
            <person name="Tabata S."/>
            <person name="Watanabe M.M."/>
        </authorList>
    </citation>
    <scope>NUCLEOTIDE SEQUENCE [LARGE SCALE GENOMIC DNA]</scope>
    <source>
        <strain evidence="2">NIES-843 / IAM M-247</strain>
    </source>
</reference>
<dbReference type="AlphaFoldDB" id="B0JJF8"/>
<evidence type="ECO:0000313" key="2">
    <source>
        <dbReference type="Proteomes" id="UP000001510"/>
    </source>
</evidence>
<dbReference type="EMBL" id="AP009552">
    <property type="protein sequence ID" value="BAG02600.1"/>
    <property type="molecule type" value="Genomic_DNA"/>
</dbReference>
<organism evidence="1 2">
    <name type="scientific">Microcystis aeruginosa (strain NIES-843 / IAM M-2473)</name>
    <dbReference type="NCBI Taxonomy" id="449447"/>
    <lineage>
        <taxon>Bacteria</taxon>
        <taxon>Bacillati</taxon>
        <taxon>Cyanobacteriota</taxon>
        <taxon>Cyanophyceae</taxon>
        <taxon>Oscillatoriophycideae</taxon>
        <taxon>Chroococcales</taxon>
        <taxon>Microcystaceae</taxon>
        <taxon>Microcystis</taxon>
    </lineage>
</organism>
<dbReference type="PaxDb" id="449447-MAE_27780"/>
<evidence type="ECO:0000313" key="1">
    <source>
        <dbReference type="EMBL" id="BAG02600.1"/>
    </source>
</evidence>
<gene>
    <name evidence="1" type="ordered locus">MAE_27780</name>
</gene>
<protein>
    <submittedName>
        <fullName evidence="1">Uncharacterized protein</fullName>
    </submittedName>
</protein>
<dbReference type="Proteomes" id="UP000001510">
    <property type="component" value="Chromosome"/>
</dbReference>
<dbReference type="STRING" id="449447.MAE_27780"/>
<sequence>MVFNEMIIQSSIGKVKVIVSSPFFFCIRFSCKLRTNNFRDTFNRKSNHTCSQRVKGIKNTSSISNYIPIILRKHRFASMGNSRKIMKIDIFARGD</sequence>
<proteinExistence type="predicted"/>